<evidence type="ECO:0000313" key="1">
    <source>
        <dbReference type="EMBL" id="QYZ80130.1"/>
    </source>
</evidence>
<reference evidence="1" key="2">
    <citation type="submission" date="2019-03" db="EMBL/GenBank/DDBJ databases">
        <authorList>
            <person name="Chen S.-C."/>
            <person name="Wu S.-Y."/>
            <person name="Lai M.-C."/>
        </authorList>
    </citation>
    <scope>NUCLEOTIDE SEQUENCE</scope>
    <source>
        <strain evidence="1">ML15</strain>
    </source>
</reference>
<proteinExistence type="predicted"/>
<name>A0A8G1EGT3_9EURY</name>
<organism evidence="1 2">
    <name type="scientific">Methanofollis formosanus</name>
    <dbReference type="NCBI Taxonomy" id="299308"/>
    <lineage>
        <taxon>Archaea</taxon>
        <taxon>Methanobacteriati</taxon>
        <taxon>Methanobacteriota</taxon>
        <taxon>Stenosarchaea group</taxon>
        <taxon>Methanomicrobia</taxon>
        <taxon>Methanomicrobiales</taxon>
        <taxon>Methanomicrobiaceae</taxon>
        <taxon>Methanofollis</taxon>
    </lineage>
</organism>
<dbReference type="KEGG" id="mfk:E2N92_12180"/>
<dbReference type="Proteomes" id="UP000826709">
    <property type="component" value="Chromosome"/>
</dbReference>
<accession>A0A8G1EGT3</accession>
<dbReference type="RefSeq" id="WP_220681441.1">
    <property type="nucleotide sequence ID" value="NZ_CP037968.1"/>
</dbReference>
<reference evidence="1" key="1">
    <citation type="journal article" date="2005" name="Int. J. Syst. Evol. Microbiol.">
        <title>Methanofollis formosanus sp. nov., isolated from a fish pond.</title>
        <authorList>
            <person name="Wu S.Y."/>
            <person name="Chen S.C."/>
            <person name="Lai M.C."/>
        </authorList>
    </citation>
    <scope>NUCLEOTIDE SEQUENCE</scope>
    <source>
        <strain evidence="1">ML15</strain>
    </source>
</reference>
<evidence type="ECO:0000313" key="2">
    <source>
        <dbReference type="Proteomes" id="UP000826709"/>
    </source>
</evidence>
<protein>
    <recommendedName>
        <fullName evidence="3">DUF3821 domain-containing protein</fullName>
    </recommendedName>
</protein>
<gene>
    <name evidence="1" type="ORF">E2N92_12180</name>
</gene>
<sequence length="1099" mass="116438">MAFERTAYLMLFILGLCLLAGPGTAREIAAGDSVFAYEDSRTLDFSALNQTVFEATGEELTRLTRYVDDDPEKGEMNVFELVKQDGVLTTRVDLASYPYDADDFGTYFAETPTYTTECKVYLREPRLTLDIVLADYHAASVVGKTVTPSTRIAFKILSGKVGSSYRDGDRCAQARIELRTPSGALVHRIGDVNLAGQDLTATTVFVGQDVDLRDLEPGTYTVRAVWDSPESFDDYARGSDEVQFAISDTYLSIETNMDSLVRRHVFTATIYGDAKKTYYLYIKDAGIPAERYPTLKPGQTGVTPLDGTPFAGGADAGADALANDERAQDPDGATVNGTAALVATSTSCSRSFEIATSWFTEARAYTIKVVDPADATLVDEVTVRVDEGEVTVVAGGTGTFAFGEIVWLSGTNTDSDEVSLFMTGPGLHPDGVLLTDPTRPVSAGLFSRCSVGVDGTWKHLWDTSALAGTCDPGTYTVYAVGVAANEHGCVNATNLEGVTYGTTSLAFSPPSVSASVSRTVIRQGDALSIDARTTGNPPGVQVWIFGEHCLVMETVREQSYAGWRYTLSPEETVNLSGDHYVIVQHPMEDGVFDVRPLHPENAFDTRFVDASGTVTDLGALSPGDAARAVADAIASCDDAAARLSFEVEAFRDLAFDRPSTRDRIVDGTLRLGGHSTLPTGTLLTWTVTPYNTTTVLASGTAAVRAVPPDGFVWDFEVDLSALEEGNYTTTVYAPDRTLHDTLTFTLYGGPARVYPAAGHYGVGYAFVHPALAEPPGSREFVTLMTLVPKDRDGSAFPAEHDLQIESSGGGWPTVRYSILVDGHAATARDGGRTVTINGWDLAYPAQKDVQVDLGARCYLQDPSPSLPAGGVATFLTIVELDQDGTPVPGSAFMLNRTLGPAGVPPGSLDVIALAPGWNFVSVPTALAAGNDTAAVFAAVDTASHSVFRYDTANGAWVALKAADRIAPLEGFWIFANRSTTVPLTFSTALPVQPAARDLSPGWNAVGVAAAPPERAVAAAGGGGGGGGSYVVGPASARDALLSVNGKWTTLIGFDAGRQTFETAIVSGGSGAYADSRLVYPQQGYWLYMTEPGTLCGLAV</sequence>
<keyword evidence="2" id="KW-1185">Reference proteome</keyword>
<dbReference type="EMBL" id="CP037968">
    <property type="protein sequence ID" value="QYZ80130.1"/>
    <property type="molecule type" value="Genomic_DNA"/>
</dbReference>
<evidence type="ECO:0008006" key="3">
    <source>
        <dbReference type="Google" id="ProtNLM"/>
    </source>
</evidence>
<dbReference type="AlphaFoldDB" id="A0A8G1EGT3"/>
<dbReference type="OrthoDB" id="118064at2157"/>